<evidence type="ECO:0000313" key="2">
    <source>
        <dbReference type="Proteomes" id="UP001277972"/>
    </source>
</evidence>
<accession>A0ACC6M9P1</accession>
<keyword evidence="2" id="KW-1185">Reference proteome</keyword>
<proteinExistence type="predicted"/>
<protein>
    <submittedName>
        <fullName evidence="1">Uncharacterized protein</fullName>
    </submittedName>
</protein>
<gene>
    <name evidence="1" type="ORF">SH601_16745</name>
</gene>
<name>A0ACC6M9P1_9BACI</name>
<reference evidence="1" key="1">
    <citation type="submission" date="2023-11" db="EMBL/GenBank/DDBJ databases">
        <title>Gracilibacillus pellucida a moderately halophilic bacterium isolated from saline soil in Xinjiang province.</title>
        <authorList>
            <person name="Zhang Z."/>
            <person name="Tan F."/>
            <person name="Wang Y."/>
            <person name="Xia M."/>
        </authorList>
    </citation>
    <scope>NUCLEOTIDE SEQUENCE</scope>
    <source>
        <strain evidence="1">S3-1-1</strain>
    </source>
</reference>
<comment type="caution">
    <text evidence="1">The sequence shown here is derived from an EMBL/GenBank/DDBJ whole genome shotgun (WGS) entry which is preliminary data.</text>
</comment>
<sequence>MQLKYVKYLTAFLVSLALLAGCAQNEEEEQPAEPEQPLEEQQPQEEAPTDENPDGGTGEDIGDNVEEDMDDAEREMEDIIENDDENKEN</sequence>
<dbReference type="Proteomes" id="UP001277972">
    <property type="component" value="Unassembled WGS sequence"/>
</dbReference>
<organism evidence="1 2">
    <name type="scientific">Gracilibacillus pellucidus</name>
    <dbReference type="NCBI Taxonomy" id="3095368"/>
    <lineage>
        <taxon>Bacteria</taxon>
        <taxon>Bacillati</taxon>
        <taxon>Bacillota</taxon>
        <taxon>Bacilli</taxon>
        <taxon>Bacillales</taxon>
        <taxon>Bacillaceae</taxon>
        <taxon>Gracilibacillus</taxon>
    </lineage>
</organism>
<evidence type="ECO:0000313" key="1">
    <source>
        <dbReference type="EMBL" id="MDX8047611.1"/>
    </source>
</evidence>
<dbReference type="EMBL" id="JAWZSR010000017">
    <property type="protein sequence ID" value="MDX8047611.1"/>
    <property type="molecule type" value="Genomic_DNA"/>
</dbReference>